<dbReference type="InterPro" id="IPR000477">
    <property type="entry name" value="RT_dom"/>
</dbReference>
<dbReference type="PANTHER" id="PTHR31635">
    <property type="entry name" value="REVERSE TRANSCRIPTASE DOMAIN-CONTAINING PROTEIN-RELATED"/>
    <property type="match status" value="1"/>
</dbReference>
<comment type="caution">
    <text evidence="2">The sequence shown here is derived from an EMBL/GenBank/DDBJ whole genome shotgun (WGS) entry which is preliminary data.</text>
</comment>
<name>A0A6L2J0I1_TANCI</name>
<protein>
    <submittedName>
        <fullName evidence="2">RNA-directed DNA polymerase, eukaryota, reverse transcriptase zinc-binding domain protein</fullName>
    </submittedName>
</protein>
<dbReference type="EMBL" id="BKCJ010000161">
    <property type="protein sequence ID" value="GEU30488.1"/>
    <property type="molecule type" value="Genomic_DNA"/>
</dbReference>
<evidence type="ECO:0000313" key="2">
    <source>
        <dbReference type="EMBL" id="GEU30488.1"/>
    </source>
</evidence>
<organism evidence="2">
    <name type="scientific">Tanacetum cinerariifolium</name>
    <name type="common">Dalmatian daisy</name>
    <name type="synonym">Chrysanthemum cinerariifolium</name>
    <dbReference type="NCBI Taxonomy" id="118510"/>
    <lineage>
        <taxon>Eukaryota</taxon>
        <taxon>Viridiplantae</taxon>
        <taxon>Streptophyta</taxon>
        <taxon>Embryophyta</taxon>
        <taxon>Tracheophyta</taxon>
        <taxon>Spermatophyta</taxon>
        <taxon>Magnoliopsida</taxon>
        <taxon>eudicotyledons</taxon>
        <taxon>Gunneridae</taxon>
        <taxon>Pentapetalae</taxon>
        <taxon>asterids</taxon>
        <taxon>campanulids</taxon>
        <taxon>Asterales</taxon>
        <taxon>Asteraceae</taxon>
        <taxon>Asteroideae</taxon>
        <taxon>Anthemideae</taxon>
        <taxon>Anthemidinae</taxon>
        <taxon>Tanacetum</taxon>
    </lineage>
</organism>
<feature type="domain" description="Reverse transcriptase" evidence="1">
    <location>
        <begin position="549"/>
        <end position="806"/>
    </location>
</feature>
<accession>A0A6L2J0I1</accession>
<dbReference type="PANTHER" id="PTHR31635:SF196">
    <property type="entry name" value="REVERSE TRANSCRIPTASE DOMAIN-CONTAINING PROTEIN-RELATED"/>
    <property type="match status" value="1"/>
</dbReference>
<keyword evidence="2" id="KW-0808">Transferase</keyword>
<keyword evidence="2" id="KW-0548">Nucleotidyltransferase</keyword>
<sequence length="853" mass="96913">MHFQREQKPKTFTPNVSSSGNSIGTFASILKGGNPQQASSDHSKPALVLDDSYIIDSDFSMSLMGQVKEVTAILNLYVILSKEGFHSVKLTYLGGLWVLIQLDSLDSVASKWGEVVEWEDLEDNSLSCKQLCLKTNIDVIINEMFKIILKGKVYWIRAKKLDAWVPNFISDKIDDYSADDDSNDVDEGVKVGFWKKLRRLLTKKNDNVSHSKAASDLIYPLGFTPESGKNHTDEGVIPGLDKGNLTFDYAVSHSVGNSGELSEKRDLWEYISSLINIWDVKIVILGDFNEVRIEQEKFGSNFNIQGANSFNNFISLTSLLDLPLDGYSFTWAHKSITKMSKLNHFLISQGLLVLFPHLSGLCLDRHLLDHRPILMRGSSLDYGPTPFRIFRSWFKMDGFDKLVEETWHSIDITDPNGLICMKKKLQLLKNAIKIWSKENKRKLNEAKFTAHNKLIELDKAIDQGRGNGDILNQHTMLMKELNDINSINVSKLSQKAKVRWSIEGDENFKYFHGILNIKRTQLAIRGILVDKDWIYWYIVDNDVVTTVSQFFASGNFPPGCNSSFIALIPKIHDAKVVKDFCPINLIGSKYKIIAKILANRSSFVMSDLISDVQTAFVANCQILDGPFILNELISWCKLKKVKTMIFKVDFENAFDFVRWDYLDDVLKSFGFGYKWRSWNSGCLNSAKGSTLVNGSPTSKFKFHKGLKQGDPLSLFLFILVMKSLHLSFKRVLEAGLIKGVSINNSLTISHLFYADDAIFVGVKVGDVMSRLNSWNDVIDKISSRLSKWKLKTLFIRGRLTLHKSVLTDIPLYHMSLFKAPVTIIKCMESIRRDFLMESINMREKLLGLVRKKF</sequence>
<dbReference type="PROSITE" id="PS50878">
    <property type="entry name" value="RT_POL"/>
    <property type="match status" value="1"/>
</dbReference>
<dbReference type="GO" id="GO:0003964">
    <property type="term" value="F:RNA-directed DNA polymerase activity"/>
    <property type="evidence" value="ECO:0007669"/>
    <property type="project" value="UniProtKB-KW"/>
</dbReference>
<dbReference type="Pfam" id="PF00078">
    <property type="entry name" value="RVT_1"/>
    <property type="match status" value="1"/>
</dbReference>
<dbReference type="AlphaFoldDB" id="A0A6L2J0I1"/>
<proteinExistence type="predicted"/>
<evidence type="ECO:0000259" key="1">
    <source>
        <dbReference type="PROSITE" id="PS50878"/>
    </source>
</evidence>
<reference evidence="2" key="1">
    <citation type="journal article" date="2019" name="Sci. Rep.">
        <title>Draft genome of Tanacetum cinerariifolium, the natural source of mosquito coil.</title>
        <authorList>
            <person name="Yamashiro T."/>
            <person name="Shiraishi A."/>
            <person name="Satake H."/>
            <person name="Nakayama K."/>
        </authorList>
    </citation>
    <scope>NUCLEOTIDE SEQUENCE</scope>
</reference>
<dbReference type="Gene3D" id="3.60.10.10">
    <property type="entry name" value="Endonuclease/exonuclease/phosphatase"/>
    <property type="match status" value="1"/>
</dbReference>
<dbReference type="CDD" id="cd01650">
    <property type="entry name" value="RT_nLTR_like"/>
    <property type="match status" value="1"/>
</dbReference>
<dbReference type="SUPFAM" id="SSF56219">
    <property type="entry name" value="DNase I-like"/>
    <property type="match status" value="1"/>
</dbReference>
<dbReference type="InterPro" id="IPR036691">
    <property type="entry name" value="Endo/exonu/phosph_ase_sf"/>
</dbReference>
<keyword evidence="2" id="KW-0695">RNA-directed DNA polymerase</keyword>
<gene>
    <name evidence="2" type="ORF">Tci_002466</name>
</gene>